<reference evidence="1 2" key="1">
    <citation type="journal article" date="2007" name="Genome Biol.">
        <title>Characterization and modeling of the Haemophilus influenzae core and supragenomes based on the complete genomic sequences of Rd and 12 clinical nontypeable strains.</title>
        <authorList>
            <person name="Hogg J.S."/>
            <person name="Hu F.Z."/>
            <person name="Janto B."/>
            <person name="Boissy R."/>
            <person name="Hayes J."/>
            <person name="Keefe R."/>
            <person name="Post J.C."/>
            <person name="Ehrlich G.D."/>
        </authorList>
    </citation>
    <scope>NUCLEOTIDE SEQUENCE [LARGE SCALE GENOMIC DNA]</scope>
    <source>
        <strain evidence="1 2">22.4-21</strain>
    </source>
</reference>
<accession>A4NVU8</accession>
<evidence type="ECO:0000313" key="1">
    <source>
        <dbReference type="EMBL" id="EDK14778.1"/>
    </source>
</evidence>
<organism evidence="1 2">
    <name type="scientific">Haemophilus influenzae 22.4-21</name>
    <dbReference type="NCBI Taxonomy" id="375063"/>
    <lineage>
        <taxon>Bacteria</taxon>
        <taxon>Pseudomonadati</taxon>
        <taxon>Pseudomonadota</taxon>
        <taxon>Gammaproteobacteria</taxon>
        <taxon>Pasteurellales</taxon>
        <taxon>Pasteurellaceae</taxon>
        <taxon>Haemophilus</taxon>
    </lineage>
</organism>
<gene>
    <name evidence="1" type="ORF">CGSHiR3021_09735</name>
</gene>
<name>A4NVU8_HAEIF</name>
<dbReference type="EMBL" id="AAZJ01000001">
    <property type="protein sequence ID" value="EDK14778.1"/>
    <property type="molecule type" value="Genomic_DNA"/>
</dbReference>
<protein>
    <recommendedName>
        <fullName evidence="3">Cysteine desulfurase</fullName>
    </recommendedName>
</protein>
<sequence length="22" mass="2525">MKLPIYLDYAATCPVDERVAKK</sequence>
<dbReference type="AlphaFoldDB" id="A4NVU8"/>
<evidence type="ECO:0000313" key="2">
    <source>
        <dbReference type="Proteomes" id="UP000005596"/>
    </source>
</evidence>
<evidence type="ECO:0008006" key="3">
    <source>
        <dbReference type="Google" id="ProtNLM"/>
    </source>
</evidence>
<dbReference type="Proteomes" id="UP000005596">
    <property type="component" value="Unassembled WGS sequence"/>
</dbReference>
<dbReference type="BioCyc" id="HINF375063:G119K-199-MONOMER"/>
<proteinExistence type="predicted"/>